<dbReference type="GO" id="GO:0043565">
    <property type="term" value="F:sequence-specific DNA binding"/>
    <property type="evidence" value="ECO:0007669"/>
    <property type="project" value="InterPro"/>
</dbReference>
<dbReference type="GO" id="GO:0003700">
    <property type="term" value="F:DNA-binding transcription factor activity"/>
    <property type="evidence" value="ECO:0007669"/>
    <property type="project" value="InterPro"/>
</dbReference>
<comment type="caution">
    <text evidence="5">The sequence shown here is derived from an EMBL/GenBank/DDBJ whole genome shotgun (WGS) entry which is preliminary data.</text>
</comment>
<dbReference type="SUPFAM" id="SSF46689">
    <property type="entry name" value="Homeodomain-like"/>
    <property type="match status" value="1"/>
</dbReference>
<name>A0A066WPT9_9FLAO</name>
<dbReference type="InterPro" id="IPR020449">
    <property type="entry name" value="Tscrpt_reg_AraC-type_HTH"/>
</dbReference>
<accession>A0A066WPT9</accession>
<proteinExistence type="predicted"/>
<evidence type="ECO:0000313" key="6">
    <source>
        <dbReference type="Proteomes" id="UP000027064"/>
    </source>
</evidence>
<dbReference type="InterPro" id="IPR014710">
    <property type="entry name" value="RmlC-like_jellyroll"/>
</dbReference>
<evidence type="ECO:0000256" key="1">
    <source>
        <dbReference type="ARBA" id="ARBA00023015"/>
    </source>
</evidence>
<dbReference type="PRINTS" id="PR00032">
    <property type="entry name" value="HTHARAC"/>
</dbReference>
<dbReference type="Pfam" id="PF12833">
    <property type="entry name" value="HTH_18"/>
    <property type="match status" value="1"/>
</dbReference>
<dbReference type="SUPFAM" id="SSF51215">
    <property type="entry name" value="Regulatory protein AraC"/>
    <property type="match status" value="1"/>
</dbReference>
<evidence type="ECO:0000256" key="3">
    <source>
        <dbReference type="ARBA" id="ARBA00023163"/>
    </source>
</evidence>
<keyword evidence="1" id="KW-0805">Transcription regulation</keyword>
<dbReference type="Gene3D" id="2.60.120.10">
    <property type="entry name" value="Jelly Rolls"/>
    <property type="match status" value="1"/>
</dbReference>
<dbReference type="eggNOG" id="COG2207">
    <property type="taxonomic scope" value="Bacteria"/>
</dbReference>
<organism evidence="5 6">
    <name type="scientific">Flavobacterium seoulense</name>
    <dbReference type="NCBI Taxonomy" id="1492738"/>
    <lineage>
        <taxon>Bacteria</taxon>
        <taxon>Pseudomonadati</taxon>
        <taxon>Bacteroidota</taxon>
        <taxon>Flavobacteriia</taxon>
        <taxon>Flavobacteriales</taxon>
        <taxon>Flavobacteriaceae</taxon>
        <taxon>Flavobacterium</taxon>
    </lineage>
</organism>
<dbReference type="AlphaFoldDB" id="A0A066WPT9"/>
<dbReference type="Pfam" id="PF02311">
    <property type="entry name" value="AraC_binding"/>
    <property type="match status" value="1"/>
</dbReference>
<dbReference type="STRING" id="1492738.FEM21_23110"/>
<keyword evidence="6" id="KW-1185">Reference proteome</keyword>
<dbReference type="OrthoDB" id="1096411at2"/>
<dbReference type="InterPro" id="IPR018060">
    <property type="entry name" value="HTH_AraC"/>
</dbReference>
<dbReference type="InterPro" id="IPR037923">
    <property type="entry name" value="HTH-like"/>
</dbReference>
<protein>
    <recommendedName>
        <fullName evidence="4">HTH araC/xylS-type domain-containing protein</fullName>
    </recommendedName>
</protein>
<dbReference type="PATRIC" id="fig|1492738.3.peg.2298"/>
<dbReference type="InterPro" id="IPR009057">
    <property type="entry name" value="Homeodomain-like_sf"/>
</dbReference>
<evidence type="ECO:0000313" key="5">
    <source>
        <dbReference type="EMBL" id="KDN54588.1"/>
    </source>
</evidence>
<keyword evidence="2" id="KW-0238">DNA-binding</keyword>
<dbReference type="PANTHER" id="PTHR43280">
    <property type="entry name" value="ARAC-FAMILY TRANSCRIPTIONAL REGULATOR"/>
    <property type="match status" value="1"/>
</dbReference>
<dbReference type="InterPro" id="IPR003313">
    <property type="entry name" value="AraC-bd"/>
</dbReference>
<sequence length="298" mass="34685">MILPATTAKMNKSTPVILRKLESSKGFIVKAWDEFSDDFKDALYPHRHDHYTGMLIENGEVEVLLDFEPFRMPAKTLFISPPWQIHQVHKASQASGWYFSFENDLFEESVRATLDKFLEEIISIELTNTEYNWFKSVLLSITALDELNEIPYKEVSHPLLSAFVAQAGLTYQSKPQINTVNFASRPVIITKKFINLVRHNFHRLKKPADYAEKLHISVSYLNDTVKKITGLSASLIIQKEILREAQRILYYTDTSIKEISDLLGYEDEKYFMRLFRKKTGFSPTEYRKHNSPPDDYLF</sequence>
<reference evidence="5 6" key="1">
    <citation type="submission" date="2014-05" db="EMBL/GenBank/DDBJ databases">
        <title>Genome Sequence of Flavobacterium sp. EM1321.</title>
        <authorList>
            <person name="Shin S.-K."/>
            <person name="Yi H."/>
        </authorList>
    </citation>
    <scope>NUCLEOTIDE SEQUENCE [LARGE SCALE GENOMIC DNA]</scope>
    <source>
        <strain evidence="5 6">EM1321</strain>
    </source>
</reference>
<dbReference type="Proteomes" id="UP000027064">
    <property type="component" value="Unassembled WGS sequence"/>
</dbReference>
<dbReference type="EMBL" id="JNCA01000021">
    <property type="protein sequence ID" value="KDN54588.1"/>
    <property type="molecule type" value="Genomic_DNA"/>
</dbReference>
<dbReference type="PROSITE" id="PS01124">
    <property type="entry name" value="HTH_ARAC_FAMILY_2"/>
    <property type="match status" value="1"/>
</dbReference>
<feature type="domain" description="HTH araC/xylS-type" evidence="4">
    <location>
        <begin position="191"/>
        <end position="289"/>
    </location>
</feature>
<dbReference type="SMART" id="SM00342">
    <property type="entry name" value="HTH_ARAC"/>
    <property type="match status" value="1"/>
</dbReference>
<evidence type="ECO:0000259" key="4">
    <source>
        <dbReference type="PROSITE" id="PS01124"/>
    </source>
</evidence>
<dbReference type="PANTHER" id="PTHR43280:SF32">
    <property type="entry name" value="TRANSCRIPTIONAL REGULATORY PROTEIN"/>
    <property type="match status" value="1"/>
</dbReference>
<dbReference type="RefSeq" id="WP_051627581.1">
    <property type="nucleotide sequence ID" value="NZ_JNCA01000021.1"/>
</dbReference>
<gene>
    <name evidence="5" type="ORF">FEM21_23110</name>
</gene>
<evidence type="ECO:0000256" key="2">
    <source>
        <dbReference type="ARBA" id="ARBA00023125"/>
    </source>
</evidence>
<dbReference type="Gene3D" id="1.10.10.60">
    <property type="entry name" value="Homeodomain-like"/>
    <property type="match status" value="1"/>
</dbReference>
<keyword evidence="3" id="KW-0804">Transcription</keyword>